<reference evidence="2" key="1">
    <citation type="journal article" date="2012" name="Science">
        <title>Fermentation, hydrogen, and sulfur metabolism in multiple uncultivated bacterial phyla.</title>
        <authorList>
            <person name="Wrighton K.C."/>
            <person name="Thomas B.C."/>
            <person name="Sharon I."/>
            <person name="Miller C.S."/>
            <person name="Castelle C.J."/>
            <person name="VerBerkmoes N.C."/>
            <person name="Wilkins M.J."/>
            <person name="Hettich R.L."/>
            <person name="Lipton M.S."/>
            <person name="Williams K.H."/>
            <person name="Long P.E."/>
            <person name="Banfield J.F."/>
        </authorList>
    </citation>
    <scope>NUCLEOTIDE SEQUENCE [LARGE SCALE GENOMIC DNA]</scope>
</reference>
<dbReference type="EMBL" id="AMFJ01036191">
    <property type="protein sequence ID" value="EKD24613.1"/>
    <property type="molecule type" value="Genomic_DNA"/>
</dbReference>
<name>K1XW02_9BACT</name>
<feature type="transmembrane region" description="Helical" evidence="1">
    <location>
        <begin position="6"/>
        <end position="28"/>
    </location>
</feature>
<proteinExistence type="predicted"/>
<evidence type="ECO:0000313" key="2">
    <source>
        <dbReference type="EMBL" id="EKD24613.1"/>
    </source>
</evidence>
<feature type="non-terminal residue" evidence="2">
    <location>
        <position position="1"/>
    </location>
</feature>
<accession>K1XW02</accession>
<evidence type="ECO:0000256" key="1">
    <source>
        <dbReference type="SAM" id="Phobius"/>
    </source>
</evidence>
<comment type="caution">
    <text evidence="2">The sequence shown here is derived from an EMBL/GenBank/DDBJ whole genome shotgun (WGS) entry which is preliminary data.</text>
</comment>
<protein>
    <submittedName>
        <fullName evidence="2">Uncharacterized protein</fullName>
    </submittedName>
</protein>
<dbReference type="AlphaFoldDB" id="K1XW02"/>
<sequence length="59" mass="7001">DLLLDLLLLLPLFPLFPLFPLLPLLPLFEFEFKFESALLLFPFGRDGWWFEVTAECCKR</sequence>
<organism evidence="2">
    <name type="scientific">uncultured bacterium</name>
    <name type="common">gcode 4</name>
    <dbReference type="NCBI Taxonomy" id="1234023"/>
    <lineage>
        <taxon>Bacteria</taxon>
        <taxon>environmental samples</taxon>
    </lineage>
</organism>
<keyword evidence="1" id="KW-0472">Membrane</keyword>
<keyword evidence="1" id="KW-1133">Transmembrane helix</keyword>
<gene>
    <name evidence="2" type="ORF">ACD_80C00184G0002</name>
</gene>
<keyword evidence="1" id="KW-0812">Transmembrane</keyword>